<dbReference type="EMBL" id="JANFZH010000024">
    <property type="protein sequence ID" value="MCQ4840504.1"/>
    <property type="molecule type" value="Genomic_DNA"/>
</dbReference>
<dbReference type="RefSeq" id="WP_066862439.1">
    <property type="nucleotide sequence ID" value="NZ_CABKVV010000013.1"/>
</dbReference>
<evidence type="ECO:0000313" key="6">
    <source>
        <dbReference type="Proteomes" id="UP001524473"/>
    </source>
</evidence>
<protein>
    <submittedName>
        <fullName evidence="5">HPr family phosphocarrier protein</fullName>
    </submittedName>
</protein>
<evidence type="ECO:0000256" key="3">
    <source>
        <dbReference type="ARBA" id="ARBA00022683"/>
    </source>
</evidence>
<comment type="caution">
    <text evidence="5">The sequence shown here is derived from an EMBL/GenBank/DDBJ whole genome shotgun (WGS) entry which is preliminary data.</text>
</comment>
<dbReference type="PANTHER" id="PTHR33705:SF2">
    <property type="entry name" value="PHOSPHOCARRIER PROTEIN NPR"/>
    <property type="match status" value="1"/>
</dbReference>
<dbReference type="Gene3D" id="3.30.1340.10">
    <property type="entry name" value="HPr-like"/>
    <property type="match status" value="1"/>
</dbReference>
<feature type="domain" description="HPr" evidence="4">
    <location>
        <begin position="1"/>
        <end position="88"/>
    </location>
</feature>
<dbReference type="SUPFAM" id="SSF55594">
    <property type="entry name" value="HPr-like"/>
    <property type="match status" value="1"/>
</dbReference>
<dbReference type="PROSITE" id="PS51350">
    <property type="entry name" value="PTS_HPR_DOM"/>
    <property type="match status" value="1"/>
</dbReference>
<keyword evidence="6" id="KW-1185">Reference proteome</keyword>
<proteinExistence type="predicted"/>
<comment type="subcellular location">
    <subcellularLocation>
        <location evidence="1">Cytoplasm</location>
    </subcellularLocation>
</comment>
<organism evidence="5 6">
    <name type="scientific">Neglectibacter timonensis</name>
    <dbReference type="NCBI Taxonomy" id="1776382"/>
    <lineage>
        <taxon>Bacteria</taxon>
        <taxon>Bacillati</taxon>
        <taxon>Bacillota</taxon>
        <taxon>Clostridia</taxon>
        <taxon>Eubacteriales</taxon>
        <taxon>Oscillospiraceae</taxon>
        <taxon>Neglectibacter</taxon>
    </lineage>
</organism>
<gene>
    <name evidence="5" type="ORF">NE695_11330</name>
</gene>
<dbReference type="InterPro" id="IPR050399">
    <property type="entry name" value="HPr"/>
</dbReference>
<dbReference type="PANTHER" id="PTHR33705">
    <property type="entry name" value="PHOSPHOCARRIER PROTEIN HPR"/>
    <property type="match status" value="1"/>
</dbReference>
<dbReference type="NCBIfam" id="TIGR01003">
    <property type="entry name" value="PTS_HPr_family"/>
    <property type="match status" value="1"/>
</dbReference>
<keyword evidence="3" id="KW-0598">Phosphotransferase system</keyword>
<dbReference type="CDD" id="cd00367">
    <property type="entry name" value="PTS-HPr_like"/>
    <property type="match status" value="1"/>
</dbReference>
<evidence type="ECO:0000313" key="5">
    <source>
        <dbReference type="EMBL" id="MCQ4840504.1"/>
    </source>
</evidence>
<keyword evidence="2" id="KW-0963">Cytoplasm</keyword>
<reference evidence="5 6" key="1">
    <citation type="submission" date="2022-06" db="EMBL/GenBank/DDBJ databases">
        <title>Isolation of gut microbiota from human fecal samples.</title>
        <authorList>
            <person name="Pamer E.G."/>
            <person name="Barat B."/>
            <person name="Waligurski E."/>
            <person name="Medina S."/>
            <person name="Paddock L."/>
            <person name="Mostad J."/>
        </authorList>
    </citation>
    <scope>NUCLEOTIDE SEQUENCE [LARGE SCALE GENOMIC DNA]</scope>
    <source>
        <strain evidence="5 6">DFI.9.73</strain>
    </source>
</reference>
<accession>A0ABT1S0N4</accession>
<dbReference type="PRINTS" id="PR00107">
    <property type="entry name" value="PHOSPHOCPHPR"/>
</dbReference>
<evidence type="ECO:0000256" key="1">
    <source>
        <dbReference type="ARBA" id="ARBA00004496"/>
    </source>
</evidence>
<sequence>MVTGKVKVVNRSGFHVRPAGFFSTEMGLFSSEVKVGFRGGMLNGKSIMSLIAACIKCGEEIEIQCSGPDEGAALKKALELVKSGLGET</sequence>
<dbReference type="GeneID" id="90531877"/>
<evidence type="ECO:0000259" key="4">
    <source>
        <dbReference type="PROSITE" id="PS51350"/>
    </source>
</evidence>
<name>A0ABT1S0N4_9FIRM</name>
<dbReference type="Pfam" id="PF00381">
    <property type="entry name" value="PTS-HPr"/>
    <property type="match status" value="1"/>
</dbReference>
<dbReference type="InterPro" id="IPR000032">
    <property type="entry name" value="HPr-like"/>
</dbReference>
<dbReference type="InterPro" id="IPR035895">
    <property type="entry name" value="HPr-like_sf"/>
</dbReference>
<dbReference type="Proteomes" id="UP001524473">
    <property type="component" value="Unassembled WGS sequence"/>
</dbReference>
<evidence type="ECO:0000256" key="2">
    <source>
        <dbReference type="ARBA" id="ARBA00022490"/>
    </source>
</evidence>